<dbReference type="Gene3D" id="1.10.10.10">
    <property type="entry name" value="Winged helix-like DNA-binding domain superfamily/Winged helix DNA-binding domain"/>
    <property type="match status" value="1"/>
</dbReference>
<evidence type="ECO:0000313" key="2">
    <source>
        <dbReference type="Proteomes" id="UP000027997"/>
    </source>
</evidence>
<dbReference type="SUPFAM" id="SSF46785">
    <property type="entry name" value="Winged helix' DNA-binding domain"/>
    <property type="match status" value="1"/>
</dbReference>
<sequence length="100" mass="11371">MTAKLIDNLARLEKYISISHNYNITMAQLVILLILKESPMNLEELCERTGFGPDKVRELLRMLVLASGKNKKAIGFIHKPVAQERYVLTETGRGWISELS</sequence>
<evidence type="ECO:0000313" key="1">
    <source>
        <dbReference type="EMBL" id="KEI70293.1"/>
    </source>
</evidence>
<dbReference type="RefSeq" id="WP_020581167.1">
    <property type="nucleotide sequence ID" value="NZ_JOJP01000001.1"/>
</dbReference>
<organism evidence="1 2">
    <name type="scientific">Endozoicomonas elysicola</name>
    <dbReference type="NCBI Taxonomy" id="305900"/>
    <lineage>
        <taxon>Bacteria</taxon>
        <taxon>Pseudomonadati</taxon>
        <taxon>Pseudomonadota</taxon>
        <taxon>Gammaproteobacteria</taxon>
        <taxon>Oceanospirillales</taxon>
        <taxon>Endozoicomonadaceae</taxon>
        <taxon>Endozoicomonas</taxon>
    </lineage>
</organism>
<accession>A0A081K817</accession>
<protein>
    <recommendedName>
        <fullName evidence="3">HTH marR-type domain-containing protein</fullName>
    </recommendedName>
</protein>
<gene>
    <name evidence="1" type="ORF">GV64_05670</name>
</gene>
<reference evidence="1 2" key="1">
    <citation type="submission" date="2014-06" db="EMBL/GenBank/DDBJ databases">
        <title>Whole Genome Sequences of Three Symbiotic Endozoicomonas Bacteria.</title>
        <authorList>
            <person name="Neave M.J."/>
            <person name="Apprill A."/>
            <person name="Voolstra C.R."/>
        </authorList>
    </citation>
    <scope>NUCLEOTIDE SEQUENCE [LARGE SCALE GENOMIC DNA]</scope>
    <source>
        <strain evidence="1 2">DSM 22380</strain>
    </source>
</reference>
<dbReference type="Proteomes" id="UP000027997">
    <property type="component" value="Unassembled WGS sequence"/>
</dbReference>
<comment type="caution">
    <text evidence="1">The sequence shown here is derived from an EMBL/GenBank/DDBJ whole genome shotgun (WGS) entry which is preliminary data.</text>
</comment>
<name>A0A081K817_9GAMM</name>
<evidence type="ECO:0008006" key="3">
    <source>
        <dbReference type="Google" id="ProtNLM"/>
    </source>
</evidence>
<dbReference type="InterPro" id="IPR036388">
    <property type="entry name" value="WH-like_DNA-bd_sf"/>
</dbReference>
<dbReference type="InterPro" id="IPR036390">
    <property type="entry name" value="WH_DNA-bd_sf"/>
</dbReference>
<proteinExistence type="predicted"/>
<dbReference type="EMBL" id="JOJP01000001">
    <property type="protein sequence ID" value="KEI70293.1"/>
    <property type="molecule type" value="Genomic_DNA"/>
</dbReference>
<keyword evidence="2" id="KW-1185">Reference proteome</keyword>
<dbReference type="AlphaFoldDB" id="A0A081K817"/>